<dbReference type="EMBL" id="OE002473">
    <property type="protein sequence ID" value="CAD7458786.1"/>
    <property type="molecule type" value="Genomic_DNA"/>
</dbReference>
<protein>
    <recommendedName>
        <fullName evidence="5">DNA damage-binding protein 1</fullName>
    </recommendedName>
</protein>
<feature type="region of interest" description="Disordered" evidence="11">
    <location>
        <begin position="1190"/>
        <end position="1271"/>
    </location>
</feature>
<evidence type="ECO:0000256" key="10">
    <source>
        <dbReference type="ARBA" id="ARBA00023242"/>
    </source>
</evidence>
<evidence type="ECO:0000256" key="7">
    <source>
        <dbReference type="ARBA" id="ARBA00022763"/>
    </source>
</evidence>
<dbReference type="GO" id="GO:0005634">
    <property type="term" value="C:nucleus"/>
    <property type="evidence" value="ECO:0007669"/>
    <property type="project" value="UniProtKB-SubCell"/>
</dbReference>
<dbReference type="Pfam" id="PF23726">
    <property type="entry name" value="Beta-prop_RSE1_2nd"/>
    <property type="match status" value="1"/>
</dbReference>
<dbReference type="Pfam" id="PF10433">
    <property type="entry name" value="Beta-prop_RSE1_1st"/>
    <property type="match status" value="1"/>
</dbReference>
<keyword evidence="7" id="KW-0227">DNA damage</keyword>
<dbReference type="PANTHER" id="PTHR10644">
    <property type="entry name" value="DNA REPAIR/RNA PROCESSING CPSF FAMILY"/>
    <property type="match status" value="1"/>
</dbReference>
<evidence type="ECO:0000259" key="12">
    <source>
        <dbReference type="Pfam" id="PF03178"/>
    </source>
</evidence>
<feature type="domain" description="RSE1/DDB1/CPSF1 C-terminal" evidence="12">
    <location>
        <begin position="983"/>
        <end position="1137"/>
    </location>
</feature>
<dbReference type="Pfam" id="PF03178">
    <property type="entry name" value="CPSF_A"/>
    <property type="match status" value="2"/>
</dbReference>
<evidence type="ECO:0000259" key="13">
    <source>
        <dbReference type="Pfam" id="PF10433"/>
    </source>
</evidence>
<keyword evidence="8" id="KW-0238">DNA-binding</keyword>
<evidence type="ECO:0000256" key="5">
    <source>
        <dbReference type="ARBA" id="ARBA00014577"/>
    </source>
</evidence>
<reference evidence="15" key="1">
    <citation type="submission" date="2020-11" db="EMBL/GenBank/DDBJ databases">
        <authorList>
            <person name="Tran Van P."/>
        </authorList>
    </citation>
    <scope>NUCLEOTIDE SEQUENCE</scope>
</reference>
<comment type="similarity">
    <text evidence="4">Belongs to the DDB1 family.</text>
</comment>
<keyword evidence="9" id="KW-0234">DNA repair</keyword>
<dbReference type="GO" id="GO:0003677">
    <property type="term" value="F:DNA binding"/>
    <property type="evidence" value="ECO:0007669"/>
    <property type="project" value="UniProtKB-KW"/>
</dbReference>
<evidence type="ECO:0000313" key="15">
    <source>
        <dbReference type="EMBL" id="CAD7458786.1"/>
    </source>
</evidence>
<dbReference type="FunFam" id="2.130.10.10:FF:000081">
    <property type="entry name" value="DNA damage-binding protein 1"/>
    <property type="match status" value="1"/>
</dbReference>
<name>A0A7R9II33_9NEOP</name>
<evidence type="ECO:0000256" key="1">
    <source>
        <dbReference type="ARBA" id="ARBA00004123"/>
    </source>
</evidence>
<dbReference type="InterPro" id="IPR050358">
    <property type="entry name" value="RSE1/DDB1/CFT1"/>
</dbReference>
<feature type="domain" description="RSE1/DDB1/CPSF1 C-terminal" evidence="12">
    <location>
        <begin position="794"/>
        <end position="949"/>
    </location>
</feature>
<feature type="domain" description="RSE1/DDB1/CPSF1 second beta-propeller" evidence="14">
    <location>
        <begin position="396"/>
        <end position="704"/>
    </location>
</feature>
<evidence type="ECO:0000256" key="2">
    <source>
        <dbReference type="ARBA" id="ARBA00004496"/>
    </source>
</evidence>
<gene>
    <name evidence="15" type="ORF">TTEB3V08_LOCUS6759</name>
</gene>
<feature type="compositionally biased region" description="Polar residues" evidence="11">
    <location>
        <begin position="1257"/>
        <end position="1266"/>
    </location>
</feature>
<dbReference type="InterPro" id="IPR015943">
    <property type="entry name" value="WD40/YVTN_repeat-like_dom_sf"/>
</dbReference>
<comment type="subcellular location">
    <subcellularLocation>
        <location evidence="2">Cytoplasm</location>
    </subcellularLocation>
    <subcellularLocation>
        <location evidence="1">Nucleus</location>
    </subcellularLocation>
</comment>
<evidence type="ECO:0000256" key="11">
    <source>
        <dbReference type="SAM" id="MobiDB-lite"/>
    </source>
</evidence>
<dbReference type="InterPro" id="IPR018846">
    <property type="entry name" value="Beta-prop_RSE1/DDB1/CPSF1_1st"/>
</dbReference>
<accession>A0A7R9II33</accession>
<keyword evidence="6" id="KW-0963">Cytoplasm</keyword>
<evidence type="ECO:0000256" key="3">
    <source>
        <dbReference type="ARBA" id="ARBA00004906"/>
    </source>
</evidence>
<feature type="domain" description="RSE1/DDB1/CPSF1 first beta-propeller" evidence="13">
    <location>
        <begin position="15"/>
        <end position="340"/>
    </location>
</feature>
<evidence type="ECO:0000256" key="8">
    <source>
        <dbReference type="ARBA" id="ARBA00023125"/>
    </source>
</evidence>
<dbReference type="GO" id="GO:0006281">
    <property type="term" value="P:DNA repair"/>
    <property type="evidence" value="ECO:0007669"/>
    <property type="project" value="UniProtKB-KW"/>
</dbReference>
<dbReference type="InterPro" id="IPR058543">
    <property type="entry name" value="Beta-prop_RSE1/DDB1/CPSF1_2nd"/>
</dbReference>
<evidence type="ECO:0000256" key="9">
    <source>
        <dbReference type="ARBA" id="ARBA00023204"/>
    </source>
</evidence>
<organism evidence="15">
    <name type="scientific">Timema tahoe</name>
    <dbReference type="NCBI Taxonomy" id="61484"/>
    <lineage>
        <taxon>Eukaryota</taxon>
        <taxon>Metazoa</taxon>
        <taxon>Ecdysozoa</taxon>
        <taxon>Arthropoda</taxon>
        <taxon>Hexapoda</taxon>
        <taxon>Insecta</taxon>
        <taxon>Pterygota</taxon>
        <taxon>Neoptera</taxon>
        <taxon>Polyneoptera</taxon>
        <taxon>Phasmatodea</taxon>
        <taxon>Timematodea</taxon>
        <taxon>Timematoidea</taxon>
        <taxon>Timematidae</taxon>
        <taxon>Timema</taxon>
    </lineage>
</organism>
<feature type="compositionally biased region" description="Basic and acidic residues" evidence="11">
    <location>
        <begin position="1217"/>
        <end position="1238"/>
    </location>
</feature>
<proteinExistence type="inferred from homology"/>
<feature type="compositionally biased region" description="Basic and acidic residues" evidence="11">
    <location>
        <begin position="1245"/>
        <end position="1255"/>
    </location>
</feature>
<dbReference type="InterPro" id="IPR004871">
    <property type="entry name" value="RSE1/DDB1/CPSF1_C"/>
</dbReference>
<evidence type="ECO:0000256" key="4">
    <source>
        <dbReference type="ARBA" id="ARBA00007453"/>
    </source>
</evidence>
<sequence length="1290" mass="143525">MAHHYVVTAHKPTAVSACVTGNFTSPSDLNLILAKNSRIEIHLVTPEGLRPLKEVGLYGKVSVMKFFRSPHETKDLLFIVTSRYNAMILECVGEADNLEIITKAHGNVADRIGKPSETGIIAVIDPEARVIGLRLYDGLFKIIPLDKDNSELKATSIRMEELQVQDLDFLHGCANPTIILIHQDLNGRHVKTHEIALRDKEFHKPSWKQDNVETEASMVIPVPEPLCGAIIIGQESILYHDGNVYVAVAPPVIKQSTIVCYAPVDANGSRYLLGDMAGHLFMLILEHETKSDGSMVVKDLRVELLGEISIPECIRYLDNGVLFIGSRLGDSQLIKLNTRQDDMGCYVSVMETFTNLAPIVDMVVVDLERQGQGQLVTCSGAYKEGSLRIIRNGIGIQEHASIDLPGIKGMWALRVAGTDKFDNTLVMAFVTQTRVLTLNGEEVEETEIPGILSDQQSFYCGNVSHQQIIQVTPTSARLISVDTQQLIVEWKPPDGKNIGVVACNTSQLFCASGCELYYLEICDGELVLKGQVTLEHEVACLDATPLLEGSLRAEVVAVGLWTDISARILRLPSLEELTKEFLGGEIIPRSILMTCFEGNNYLLCALGDGSMYYFTLNRFTGILSDKKKVTLGTQPTVLRTFRSLATTNVFACSDRPTVIYSSNHKLVFSNVNLKEVNHMCSLNSEAYADSLALATDSTVTIGTIDEIQKLHIRTVPLGESPRRIAYQESTQTFGVITMRIDIQDAAGLSPLRPSASTQTNSTSSSSNLGSLVKPGAMASAAAANEFGAEVEVHNLLVIDQHTFEVLHAHQFMQCEYAVSLVSTKLGDDPTTYYIVGTALVNPEESESKQGRILIFHYQEGKLVQAAEKEIKGACYSLVEFNGRLLACINSTVRLFEWTAEKELRLECSHFNNITALYLKTKGDFILVGDLMRSMTLLQYKTMEGSFEEVRKLCFILSFIGERAWFEFKFNLSVACRHIRDCHMARDYNPNWMTAVEILDDDTFLGAENSANLFICQKDSAATTDEERQQMQEVGQFHLGDMVNVFRHGSLVMQHIGETSTPTQGCVLFGTVSGAIGLVTQIPADFYEFLHELEEKLTHVIKSVGKIDHSAWRSFHTDIKTEPSEGFIDGDLVESFLDLSHDKMKEVATGLMISKDFFLAYFRSSSKILWQLLPYLLSTWLKNSDTRHPTLFQTPDFPLDTQLSSRPERHPTLLQTRETPDSPPDPRDTRLSSRPERHPTLLQTRETPDSPPDPRDTQWGTLQQIDNGSGMKQEATVDDLVKIVEDLTRIH</sequence>
<evidence type="ECO:0000259" key="14">
    <source>
        <dbReference type="Pfam" id="PF23726"/>
    </source>
</evidence>
<keyword evidence="10" id="KW-0539">Nucleus</keyword>
<dbReference type="FunFam" id="2.130.10.10:FF:000073">
    <property type="entry name" value="DNA damage-binding protein 1"/>
    <property type="match status" value="1"/>
</dbReference>
<evidence type="ECO:0000256" key="6">
    <source>
        <dbReference type="ARBA" id="ARBA00022490"/>
    </source>
</evidence>
<dbReference type="GO" id="GO:0005737">
    <property type="term" value="C:cytoplasm"/>
    <property type="evidence" value="ECO:0007669"/>
    <property type="project" value="UniProtKB-SubCell"/>
</dbReference>
<dbReference type="Gene3D" id="2.130.10.10">
    <property type="entry name" value="YVTN repeat-like/Quinoprotein amine dehydrogenase"/>
    <property type="match status" value="3"/>
</dbReference>
<dbReference type="Gene3D" id="1.10.150.910">
    <property type="match status" value="1"/>
</dbReference>
<comment type="pathway">
    <text evidence="3">Protein modification; protein ubiquitination.</text>
</comment>